<feature type="domain" description="Outer membrane protein assembly factor BamE" evidence="4">
    <location>
        <begin position="28"/>
        <end position="102"/>
    </location>
</feature>
<dbReference type="PROSITE" id="PS51257">
    <property type="entry name" value="PROKAR_LIPOPROTEIN"/>
    <property type="match status" value="1"/>
</dbReference>
<feature type="chain" id="PRO_5045080418" evidence="3">
    <location>
        <begin position="21"/>
        <end position="151"/>
    </location>
</feature>
<feature type="signal peptide" evidence="3">
    <location>
        <begin position="1"/>
        <end position="20"/>
    </location>
</feature>
<accession>A0ABQ6LEB0</accession>
<comment type="caution">
    <text evidence="5">The sequence shown here is derived from an EMBL/GenBank/DDBJ whole genome shotgun (WGS) entry which is preliminary data.</text>
</comment>
<name>A0ABQ6LEB0_9RHOB</name>
<sequence>MKNRSSAGIALILVAGLAACAPHMRTHGYVPIPEALARIEPGLDTRSSVQAKIGRPSASGAFDETGWYYVSTVVEHYTFYEPKVIDRTVIAVTFDENDVVEAVDRFGLQDGRLVDLTTRTTPTYGRQLTVIEQIVSNLGNVNAGDVFSDED</sequence>
<keyword evidence="1 3" id="KW-0732">Signal</keyword>
<evidence type="ECO:0000256" key="2">
    <source>
        <dbReference type="ARBA" id="ARBA00023136"/>
    </source>
</evidence>
<dbReference type="RefSeq" id="WP_285670393.1">
    <property type="nucleotide sequence ID" value="NZ_BSYI01000005.1"/>
</dbReference>
<dbReference type="Pfam" id="PF04355">
    <property type="entry name" value="BamE"/>
    <property type="match status" value="1"/>
</dbReference>
<protein>
    <submittedName>
        <fullName evidence="5">Outer membrane protein assembly factor BamE</fullName>
    </submittedName>
</protein>
<dbReference type="Proteomes" id="UP001239909">
    <property type="component" value="Unassembled WGS sequence"/>
</dbReference>
<dbReference type="InterPro" id="IPR037873">
    <property type="entry name" value="BamE-like"/>
</dbReference>
<evidence type="ECO:0000313" key="6">
    <source>
        <dbReference type="Proteomes" id="UP001239909"/>
    </source>
</evidence>
<evidence type="ECO:0000256" key="3">
    <source>
        <dbReference type="SAM" id="SignalP"/>
    </source>
</evidence>
<dbReference type="Gene3D" id="3.30.1450.10">
    <property type="match status" value="1"/>
</dbReference>
<evidence type="ECO:0000256" key="1">
    <source>
        <dbReference type="ARBA" id="ARBA00022729"/>
    </source>
</evidence>
<reference evidence="5 6" key="1">
    <citation type="submission" date="2023-04" db="EMBL/GenBank/DDBJ databases">
        <title>Marinoamorphus aggregata gen. nov., sp. Nov., isolate from tissue of brittle star Ophioplocus japonicus.</title>
        <authorList>
            <person name="Kawano K."/>
            <person name="Sawayama S."/>
            <person name="Nakagawa S."/>
        </authorList>
    </citation>
    <scope>NUCLEOTIDE SEQUENCE [LARGE SCALE GENOMIC DNA]</scope>
    <source>
        <strain evidence="5 6">NKW23</strain>
    </source>
</reference>
<evidence type="ECO:0000259" key="4">
    <source>
        <dbReference type="Pfam" id="PF04355"/>
    </source>
</evidence>
<dbReference type="EMBL" id="BSYI01000005">
    <property type="protein sequence ID" value="GMG81678.1"/>
    <property type="molecule type" value="Genomic_DNA"/>
</dbReference>
<dbReference type="InterPro" id="IPR007450">
    <property type="entry name" value="BamE_dom"/>
</dbReference>
<gene>
    <name evidence="5" type="ORF">LNKW23_08910</name>
</gene>
<organism evidence="5 6">
    <name type="scientific">Paralimibaculum aggregatum</name>
    <dbReference type="NCBI Taxonomy" id="3036245"/>
    <lineage>
        <taxon>Bacteria</taxon>
        <taxon>Pseudomonadati</taxon>
        <taxon>Pseudomonadota</taxon>
        <taxon>Alphaproteobacteria</taxon>
        <taxon>Rhodobacterales</taxon>
        <taxon>Paracoccaceae</taxon>
        <taxon>Paralimibaculum</taxon>
    </lineage>
</organism>
<evidence type="ECO:0000313" key="5">
    <source>
        <dbReference type="EMBL" id="GMG81678.1"/>
    </source>
</evidence>
<proteinExistence type="predicted"/>
<keyword evidence="2" id="KW-0472">Membrane</keyword>
<keyword evidence="6" id="KW-1185">Reference proteome</keyword>